<dbReference type="InterPro" id="IPR038765">
    <property type="entry name" value="Papain-like_cys_pep_sf"/>
</dbReference>
<dbReference type="InterPro" id="IPR000064">
    <property type="entry name" value="NLP_P60_dom"/>
</dbReference>
<evidence type="ECO:0000256" key="3">
    <source>
        <dbReference type="ARBA" id="ARBA00022801"/>
    </source>
</evidence>
<dbReference type="Gene3D" id="6.10.250.3150">
    <property type="match status" value="1"/>
</dbReference>
<organism evidence="8 9">
    <name type="scientific">Couchioplanes caeruleus</name>
    <dbReference type="NCBI Taxonomy" id="56438"/>
    <lineage>
        <taxon>Bacteria</taxon>
        <taxon>Bacillati</taxon>
        <taxon>Actinomycetota</taxon>
        <taxon>Actinomycetes</taxon>
        <taxon>Micromonosporales</taxon>
        <taxon>Micromonosporaceae</taxon>
        <taxon>Couchioplanes</taxon>
    </lineage>
</organism>
<evidence type="ECO:0000256" key="1">
    <source>
        <dbReference type="ARBA" id="ARBA00007074"/>
    </source>
</evidence>
<evidence type="ECO:0000256" key="5">
    <source>
        <dbReference type="SAM" id="Coils"/>
    </source>
</evidence>
<dbReference type="PANTHER" id="PTHR47359:SF3">
    <property type="entry name" value="NLP_P60 DOMAIN-CONTAINING PROTEIN-RELATED"/>
    <property type="match status" value="1"/>
</dbReference>
<dbReference type="GO" id="GO:0008234">
    <property type="term" value="F:cysteine-type peptidase activity"/>
    <property type="evidence" value="ECO:0007669"/>
    <property type="project" value="UniProtKB-KW"/>
</dbReference>
<sequence length="337" mass="36748">MSSTVIARSAIVALLSALLLTGLHTPTRAATNPTTTAALALREDRPTAAELDKHIATASRRFEVVVEQYNNSREDLRETRRRTAQLGAQLGPLTRELERRQTILDGLMANTYQRTRTGPTVALFGSDRPHEFVDKLLVLHQLASEEQRAAHALQEARAKVDSARTMLDAFSAQQRRQQIQLNTRKATIEGEIVALKHMRAVAYGGGSRYADPGDIPAPEYVPGVAGRVVAFAINQLGKPYRWGADGPGAYDCSGLTLAAWRRAGVHLPHNAARQYASTAHVDRSDVRPGDLVFFYGPISHVGLYIGGGQMIHAPEFGENVRVSSIDSQPITGFARPT</sequence>
<evidence type="ECO:0000256" key="4">
    <source>
        <dbReference type="ARBA" id="ARBA00022807"/>
    </source>
</evidence>
<evidence type="ECO:0000256" key="6">
    <source>
        <dbReference type="SAM" id="SignalP"/>
    </source>
</evidence>
<dbReference type="PANTHER" id="PTHR47359">
    <property type="entry name" value="PEPTIDOGLYCAN DL-ENDOPEPTIDASE CWLO"/>
    <property type="match status" value="1"/>
</dbReference>
<dbReference type="GO" id="GO:0006508">
    <property type="term" value="P:proteolysis"/>
    <property type="evidence" value="ECO:0007669"/>
    <property type="project" value="UniProtKB-KW"/>
</dbReference>
<feature type="coiled-coil region" evidence="5">
    <location>
        <begin position="139"/>
        <end position="173"/>
    </location>
</feature>
<keyword evidence="5" id="KW-0175">Coiled coil</keyword>
<evidence type="ECO:0000259" key="7">
    <source>
        <dbReference type="PROSITE" id="PS51935"/>
    </source>
</evidence>
<name>A0A3N1GJA4_9ACTN</name>
<protein>
    <submittedName>
        <fullName evidence="8">Cell wall-associated NlpC family hydrolase</fullName>
    </submittedName>
</protein>
<dbReference type="Gene3D" id="3.90.1720.10">
    <property type="entry name" value="endopeptidase domain like (from Nostoc punctiforme)"/>
    <property type="match status" value="1"/>
</dbReference>
<feature type="chain" id="PRO_5018190169" evidence="6">
    <location>
        <begin position="30"/>
        <end position="337"/>
    </location>
</feature>
<comment type="caution">
    <text evidence="8">The sequence shown here is derived from an EMBL/GenBank/DDBJ whole genome shotgun (WGS) entry which is preliminary data.</text>
</comment>
<evidence type="ECO:0000313" key="9">
    <source>
        <dbReference type="Proteomes" id="UP000271683"/>
    </source>
</evidence>
<dbReference type="Proteomes" id="UP000271683">
    <property type="component" value="Unassembled WGS sequence"/>
</dbReference>
<keyword evidence="6" id="KW-0732">Signal</keyword>
<proteinExistence type="inferred from homology"/>
<accession>A0A3N1GJA4</accession>
<dbReference type="SUPFAM" id="SSF54001">
    <property type="entry name" value="Cysteine proteinases"/>
    <property type="match status" value="1"/>
</dbReference>
<feature type="domain" description="NlpC/P60" evidence="7">
    <location>
        <begin position="222"/>
        <end position="337"/>
    </location>
</feature>
<evidence type="ECO:0000313" key="8">
    <source>
        <dbReference type="EMBL" id="ROP30362.1"/>
    </source>
</evidence>
<dbReference type="InterPro" id="IPR051794">
    <property type="entry name" value="PG_Endopeptidase_C40"/>
</dbReference>
<dbReference type="PROSITE" id="PS51935">
    <property type="entry name" value="NLPC_P60"/>
    <property type="match status" value="1"/>
</dbReference>
<dbReference type="EMBL" id="RJKL01000001">
    <property type="protein sequence ID" value="ROP30362.1"/>
    <property type="molecule type" value="Genomic_DNA"/>
</dbReference>
<keyword evidence="3 8" id="KW-0378">Hydrolase</keyword>
<keyword evidence="4" id="KW-0788">Thiol protease</keyword>
<dbReference type="Pfam" id="PF00877">
    <property type="entry name" value="NLPC_P60"/>
    <property type="match status" value="1"/>
</dbReference>
<dbReference type="AlphaFoldDB" id="A0A3N1GJA4"/>
<evidence type="ECO:0000256" key="2">
    <source>
        <dbReference type="ARBA" id="ARBA00022670"/>
    </source>
</evidence>
<comment type="similarity">
    <text evidence="1">Belongs to the peptidase C40 family.</text>
</comment>
<gene>
    <name evidence="8" type="ORF">EDD30_3205</name>
</gene>
<feature type="signal peptide" evidence="6">
    <location>
        <begin position="1"/>
        <end position="29"/>
    </location>
</feature>
<keyword evidence="2" id="KW-0645">Protease</keyword>
<reference evidence="8 9" key="1">
    <citation type="submission" date="2018-11" db="EMBL/GenBank/DDBJ databases">
        <title>Sequencing the genomes of 1000 actinobacteria strains.</title>
        <authorList>
            <person name="Klenk H.-P."/>
        </authorList>
    </citation>
    <scope>NUCLEOTIDE SEQUENCE [LARGE SCALE GENOMIC DNA]</scope>
    <source>
        <strain evidence="8 9">DSM 43634</strain>
    </source>
</reference>